<evidence type="ECO:0000256" key="3">
    <source>
        <dbReference type="ARBA" id="ARBA00022475"/>
    </source>
</evidence>
<dbReference type="InterPro" id="IPR036890">
    <property type="entry name" value="HATPase_C_sf"/>
</dbReference>
<evidence type="ECO:0000256" key="8">
    <source>
        <dbReference type="ARBA" id="ARBA00023136"/>
    </source>
</evidence>
<dbReference type="InterPro" id="IPR036640">
    <property type="entry name" value="ABC1_TM_sf"/>
</dbReference>
<dbReference type="Gene3D" id="1.20.1560.10">
    <property type="entry name" value="ABC transporter type 1, transmembrane domain"/>
    <property type="match status" value="1"/>
</dbReference>
<sequence length="942" mass="101549">MNSSGGLRAVLPILWNAVKPRWRRTAAAIFLLVAAKVTAVLVPLLLKAIVDRFSRPENLAAAGSAQAGDALQAPHAVLVLPVFMLLGYAALRFAGTLFTELRDLVFSRVTLGVVTSYAERAFAHLLDLTPRFHAQRQTGALIRDLERGTGGIGFLLGAGLFTVVPTLVEFGAVLVVMSVGYSVWFTVVIMATFVAYGTYTTLMTQRREVRQRRVNEVDSAAHGRMVDGLLNYEAIKLHAREGHERQRYAGVLSQWVEQGVANQKALSTLHIGQGVIIAIGVALVMLLAGEQTVQGTLTVGDLVLVNAYILQICLPLNALGFVFREARDALVNTEKLLDLLAQRPDIEDAPESKDLTIEGGSIHFEHVDFAYEPGRPILQDVSFHIGAGQTVAVVGGSGSGKSTLARLLLRLHDVGKGRITIDGQDIRSVRMATLRRAIGVVPQDTTLFNDTVAHNIGYGRLGASLADVIEAAKAAQVHELIESLPQQYETSVGERGLTLSGGERQRIAIARAFLKNPPIIVLDEATSALDARSERAIQAELDRIAHGRTTLVIAHRLSTIVDADLIIVMDKGRIVERGRHDELLAHDGLYAQLWRLQRQQQQVERLEHELARQPIHLAVLLMGVLDGLRDAIESRHIKLYADIAFEDARVVGDPSSLAQAIGQLCMRAILTVPPGGRLALRLERSQAHARLAITEGLLPAVSDDRAPLPAGALPMPPVTLDPVALRAVIERQGGRFQSDPPSSMHGPRHVIELPLLALSARPLEATMPQPAPLPGETRAALAAPGRGALEGLDILAIDDLPDALESLVMLLSAEGARVAPFDTGSGALAWLTETPASGWPRAVLCDIDLGTEDGHQVIRRIRQIEDEREVPLHERVPAIALSGLSEPADRMRSLMSGFQAHLVKPAQPGELIDTLARLTAGGPAIPPQNGDGSVTGNNDHRS</sequence>
<accession>A0A2U8FNR1</accession>
<dbReference type="Pfam" id="PF00072">
    <property type="entry name" value="Response_reg"/>
    <property type="match status" value="1"/>
</dbReference>
<feature type="transmembrane region" description="Helical" evidence="11">
    <location>
        <begin position="152"/>
        <end position="177"/>
    </location>
</feature>
<gene>
    <name evidence="15" type="ORF">DEH84_03900</name>
</gene>
<evidence type="ECO:0000256" key="4">
    <source>
        <dbReference type="ARBA" id="ARBA00022692"/>
    </source>
</evidence>
<dbReference type="GO" id="GO:0016887">
    <property type="term" value="F:ATP hydrolysis activity"/>
    <property type="evidence" value="ECO:0007669"/>
    <property type="project" value="InterPro"/>
</dbReference>
<dbReference type="CDD" id="cd18582">
    <property type="entry name" value="ABC_6TM_ATM1_ABCB7"/>
    <property type="match status" value="1"/>
</dbReference>
<dbReference type="InterPro" id="IPR001789">
    <property type="entry name" value="Sig_transdc_resp-reg_receiver"/>
</dbReference>
<evidence type="ECO:0000256" key="5">
    <source>
        <dbReference type="ARBA" id="ARBA00022741"/>
    </source>
</evidence>
<feature type="transmembrane region" description="Helical" evidence="11">
    <location>
        <begin position="271"/>
        <end position="289"/>
    </location>
</feature>
<proteinExistence type="predicted"/>
<dbReference type="GO" id="GO:0000160">
    <property type="term" value="P:phosphorelay signal transduction system"/>
    <property type="evidence" value="ECO:0007669"/>
    <property type="project" value="InterPro"/>
</dbReference>
<feature type="transmembrane region" description="Helical" evidence="11">
    <location>
        <begin position="70"/>
        <end position="91"/>
    </location>
</feature>
<feature type="domain" description="Response regulatory" evidence="12">
    <location>
        <begin position="793"/>
        <end position="919"/>
    </location>
</feature>
<dbReference type="SMART" id="SM00382">
    <property type="entry name" value="AAA"/>
    <property type="match status" value="1"/>
</dbReference>
<keyword evidence="5" id="KW-0547">Nucleotide-binding</keyword>
<dbReference type="GO" id="GO:0005524">
    <property type="term" value="F:ATP binding"/>
    <property type="evidence" value="ECO:0007669"/>
    <property type="project" value="UniProtKB-KW"/>
</dbReference>
<dbReference type="RefSeq" id="WP_109034936.1">
    <property type="nucleotide sequence ID" value="NZ_CP029210.1"/>
</dbReference>
<evidence type="ECO:0000256" key="6">
    <source>
        <dbReference type="ARBA" id="ARBA00022840"/>
    </source>
</evidence>
<dbReference type="SMART" id="SM00448">
    <property type="entry name" value="REC"/>
    <property type="match status" value="1"/>
</dbReference>
<reference evidence="15 16" key="1">
    <citation type="submission" date="2018-05" db="EMBL/GenBank/DDBJ databases">
        <title>complete genome sequence of Aquabacterium olei NBRC 110486.</title>
        <authorList>
            <person name="Tang B."/>
            <person name="Chang J."/>
            <person name="Zhang L."/>
            <person name="Yang H."/>
        </authorList>
    </citation>
    <scope>NUCLEOTIDE SEQUENCE [LARGE SCALE GENOMIC DNA]</scope>
    <source>
        <strain evidence="15 16">NBRC 110486</strain>
    </source>
</reference>
<evidence type="ECO:0000256" key="7">
    <source>
        <dbReference type="ARBA" id="ARBA00022989"/>
    </source>
</evidence>
<dbReference type="SUPFAM" id="SSF52172">
    <property type="entry name" value="CheY-like"/>
    <property type="match status" value="1"/>
</dbReference>
<evidence type="ECO:0000256" key="2">
    <source>
        <dbReference type="ARBA" id="ARBA00022448"/>
    </source>
</evidence>
<dbReference type="Pfam" id="PF00664">
    <property type="entry name" value="ABC_membrane"/>
    <property type="match status" value="1"/>
</dbReference>
<name>A0A2U8FNR1_9BURK</name>
<dbReference type="PROSITE" id="PS00211">
    <property type="entry name" value="ABC_TRANSPORTER_1"/>
    <property type="match status" value="1"/>
</dbReference>
<dbReference type="OrthoDB" id="8554730at2"/>
<feature type="transmembrane region" description="Helical" evidence="11">
    <location>
        <begin position="183"/>
        <end position="202"/>
    </location>
</feature>
<dbReference type="PROSITE" id="PS50893">
    <property type="entry name" value="ABC_TRANSPORTER_2"/>
    <property type="match status" value="1"/>
</dbReference>
<keyword evidence="16" id="KW-1185">Reference proteome</keyword>
<keyword evidence="7 11" id="KW-1133">Transmembrane helix</keyword>
<keyword evidence="4 11" id="KW-0812">Transmembrane</keyword>
<dbReference type="AlphaFoldDB" id="A0A2U8FNR1"/>
<evidence type="ECO:0000256" key="1">
    <source>
        <dbReference type="ARBA" id="ARBA00004651"/>
    </source>
</evidence>
<feature type="transmembrane region" description="Helical" evidence="11">
    <location>
        <begin position="29"/>
        <end position="50"/>
    </location>
</feature>
<comment type="subcellular location">
    <subcellularLocation>
        <location evidence="1">Cell membrane</location>
        <topology evidence="1">Multi-pass membrane protein</topology>
    </subcellularLocation>
</comment>
<dbReference type="Gene3D" id="3.30.565.10">
    <property type="entry name" value="Histidine kinase-like ATPase, C-terminal domain"/>
    <property type="match status" value="1"/>
</dbReference>
<feature type="domain" description="ABC transmembrane type-1" evidence="14">
    <location>
        <begin position="26"/>
        <end position="328"/>
    </location>
</feature>
<dbReference type="InterPro" id="IPR003593">
    <property type="entry name" value="AAA+_ATPase"/>
</dbReference>
<keyword evidence="9" id="KW-0597">Phosphoprotein</keyword>
<evidence type="ECO:0000259" key="13">
    <source>
        <dbReference type="PROSITE" id="PS50893"/>
    </source>
</evidence>
<protein>
    <submittedName>
        <fullName evidence="15">ABC transporter ATP-binding protein</fullName>
    </submittedName>
</protein>
<evidence type="ECO:0000259" key="12">
    <source>
        <dbReference type="PROSITE" id="PS50110"/>
    </source>
</evidence>
<dbReference type="SUPFAM" id="SSF90123">
    <property type="entry name" value="ABC transporter transmembrane region"/>
    <property type="match status" value="1"/>
</dbReference>
<feature type="modified residue" description="4-aspartylphosphate" evidence="9">
    <location>
        <position position="846"/>
    </location>
</feature>
<evidence type="ECO:0000256" key="11">
    <source>
        <dbReference type="SAM" id="Phobius"/>
    </source>
</evidence>
<dbReference type="SUPFAM" id="SSF52540">
    <property type="entry name" value="P-loop containing nucleoside triphosphate hydrolases"/>
    <property type="match status" value="1"/>
</dbReference>
<dbReference type="KEGG" id="aon:DEH84_03900"/>
<evidence type="ECO:0000313" key="15">
    <source>
        <dbReference type="EMBL" id="AWI52653.1"/>
    </source>
</evidence>
<dbReference type="InterPro" id="IPR003439">
    <property type="entry name" value="ABC_transporter-like_ATP-bd"/>
</dbReference>
<dbReference type="Pfam" id="PF00005">
    <property type="entry name" value="ABC_tran"/>
    <property type="match status" value="1"/>
</dbReference>
<keyword evidence="3" id="KW-1003">Cell membrane</keyword>
<dbReference type="Proteomes" id="UP000244892">
    <property type="component" value="Chromosome"/>
</dbReference>
<keyword evidence="6 15" id="KW-0067">ATP-binding</keyword>
<evidence type="ECO:0000256" key="10">
    <source>
        <dbReference type="SAM" id="MobiDB-lite"/>
    </source>
</evidence>
<feature type="region of interest" description="Disordered" evidence="10">
    <location>
        <begin position="920"/>
        <end position="942"/>
    </location>
</feature>
<evidence type="ECO:0000313" key="16">
    <source>
        <dbReference type="Proteomes" id="UP000244892"/>
    </source>
</evidence>
<dbReference type="GO" id="GO:0006879">
    <property type="term" value="P:intracellular iron ion homeostasis"/>
    <property type="evidence" value="ECO:0007669"/>
    <property type="project" value="TreeGrafter"/>
</dbReference>
<dbReference type="PANTHER" id="PTHR24221">
    <property type="entry name" value="ATP-BINDING CASSETTE SUB-FAMILY B"/>
    <property type="match status" value="1"/>
</dbReference>
<dbReference type="InterPro" id="IPR011527">
    <property type="entry name" value="ABC1_TM_dom"/>
</dbReference>
<keyword evidence="8 11" id="KW-0472">Membrane</keyword>
<organism evidence="15 16">
    <name type="scientific">Aquabacterium olei</name>
    <dbReference type="NCBI Taxonomy" id="1296669"/>
    <lineage>
        <taxon>Bacteria</taxon>
        <taxon>Pseudomonadati</taxon>
        <taxon>Pseudomonadota</taxon>
        <taxon>Betaproteobacteria</taxon>
        <taxon>Burkholderiales</taxon>
        <taxon>Aquabacterium</taxon>
    </lineage>
</organism>
<dbReference type="PROSITE" id="PS50110">
    <property type="entry name" value="RESPONSE_REGULATORY"/>
    <property type="match status" value="1"/>
</dbReference>
<dbReference type="EMBL" id="CP029210">
    <property type="protein sequence ID" value="AWI52653.1"/>
    <property type="molecule type" value="Genomic_DNA"/>
</dbReference>
<dbReference type="InterPro" id="IPR039421">
    <property type="entry name" value="Type_1_exporter"/>
</dbReference>
<dbReference type="InterPro" id="IPR011006">
    <property type="entry name" value="CheY-like_superfamily"/>
</dbReference>
<feature type="domain" description="ABC transporter" evidence="13">
    <location>
        <begin position="362"/>
        <end position="596"/>
    </location>
</feature>
<dbReference type="PROSITE" id="PS50929">
    <property type="entry name" value="ABC_TM1F"/>
    <property type="match status" value="1"/>
</dbReference>
<dbReference type="InterPro" id="IPR027417">
    <property type="entry name" value="P-loop_NTPase"/>
</dbReference>
<dbReference type="FunFam" id="3.40.50.300:FF:000186">
    <property type="entry name" value="ATP-binding cassette sub-family B member 7, mitochondrial"/>
    <property type="match status" value="1"/>
</dbReference>
<dbReference type="Gene3D" id="3.40.50.2300">
    <property type="match status" value="1"/>
</dbReference>
<evidence type="ECO:0000256" key="9">
    <source>
        <dbReference type="PROSITE-ProRule" id="PRU00169"/>
    </source>
</evidence>
<dbReference type="GO" id="GO:0140359">
    <property type="term" value="F:ABC-type transporter activity"/>
    <property type="evidence" value="ECO:0007669"/>
    <property type="project" value="InterPro"/>
</dbReference>
<dbReference type="PANTHER" id="PTHR24221:SF402">
    <property type="entry name" value="IRON-SULFUR CLUSTERS TRANSPORTER ABCB7, MITOCHONDRIAL"/>
    <property type="match status" value="1"/>
</dbReference>
<feature type="compositionally biased region" description="Polar residues" evidence="10">
    <location>
        <begin position="930"/>
        <end position="942"/>
    </location>
</feature>
<dbReference type="Gene3D" id="3.40.50.300">
    <property type="entry name" value="P-loop containing nucleotide triphosphate hydrolases"/>
    <property type="match status" value="1"/>
</dbReference>
<keyword evidence="2" id="KW-0813">Transport</keyword>
<dbReference type="GO" id="GO:0005886">
    <property type="term" value="C:plasma membrane"/>
    <property type="evidence" value="ECO:0007669"/>
    <property type="project" value="UniProtKB-SubCell"/>
</dbReference>
<evidence type="ECO:0000259" key="14">
    <source>
        <dbReference type="PROSITE" id="PS50929"/>
    </source>
</evidence>
<dbReference type="InterPro" id="IPR017871">
    <property type="entry name" value="ABC_transporter-like_CS"/>
</dbReference>